<name>A0AB39LE03_9ACTN</name>
<dbReference type="RefSeq" id="WP_369154012.1">
    <property type="nucleotide sequence ID" value="NZ_CP163429.1"/>
</dbReference>
<dbReference type="EMBL" id="CP163429">
    <property type="protein sequence ID" value="XDP92126.1"/>
    <property type="molecule type" value="Genomic_DNA"/>
</dbReference>
<organism evidence="1">
    <name type="scientific">Streptomyces sp. R02</name>
    <dbReference type="NCBI Taxonomy" id="3238623"/>
    <lineage>
        <taxon>Bacteria</taxon>
        <taxon>Bacillati</taxon>
        <taxon>Actinomycetota</taxon>
        <taxon>Actinomycetes</taxon>
        <taxon>Kitasatosporales</taxon>
        <taxon>Streptomycetaceae</taxon>
        <taxon>Streptomyces</taxon>
    </lineage>
</organism>
<evidence type="ECO:0000313" key="1">
    <source>
        <dbReference type="EMBL" id="XDP92126.1"/>
    </source>
</evidence>
<accession>A0AB39LE03</accession>
<proteinExistence type="predicted"/>
<protein>
    <submittedName>
        <fullName evidence="1">Uncharacterized protein</fullName>
    </submittedName>
</protein>
<reference evidence="1" key="1">
    <citation type="submission" date="2024-07" db="EMBL/GenBank/DDBJ databases">
        <authorList>
            <person name="Yu S.T."/>
        </authorList>
    </citation>
    <scope>NUCLEOTIDE SEQUENCE</scope>
    <source>
        <strain evidence="1">R02</strain>
    </source>
</reference>
<dbReference type="AlphaFoldDB" id="A0AB39LE03"/>
<gene>
    <name evidence="1" type="ORF">AB5J57_00745</name>
</gene>
<sequence length="94" mass="10220">MIVDAQLREAVVARRAVGRGALEWPRWRRSASSTAASHPLIGPPRRTRRLALRDQFLEAARVVAGTHAAHGGRADLRPAQLCEFVGLGLLPLGH</sequence>